<comment type="caution">
    <text evidence="1">The sequence shown here is derived from an EMBL/GenBank/DDBJ whole genome shotgun (WGS) entry which is preliminary data.</text>
</comment>
<sequence length="164" mass="18983">MVIVQRILIRWTNQARGAAEATHRREIPSAFELPPMPDAPLVVHDLLTEERFEYAPTAVVGSHTLPAQLNGLRFKLFGAAVQVVRTLVHAAYPTNRFPGQVFLLQPGEHARYQANFRFSGYSTEWYYEQWTVNIAHKPWRRDVFLTEEIDHEKDERVSLYGGHR</sequence>
<keyword evidence="2" id="KW-1185">Reference proteome</keyword>
<name>A0A918E346_9ACTN</name>
<evidence type="ECO:0000313" key="1">
    <source>
        <dbReference type="EMBL" id="GGP03235.1"/>
    </source>
</evidence>
<dbReference type="AlphaFoldDB" id="A0A918E346"/>
<proteinExistence type="predicted"/>
<gene>
    <name evidence="1" type="ORF">GCM10012278_13640</name>
</gene>
<reference evidence="1" key="2">
    <citation type="submission" date="2020-09" db="EMBL/GenBank/DDBJ databases">
        <authorList>
            <person name="Sun Q."/>
            <person name="Zhou Y."/>
        </authorList>
    </citation>
    <scope>NUCLEOTIDE SEQUENCE</scope>
    <source>
        <strain evidence="1">CGMCC 4.7430</strain>
    </source>
</reference>
<reference evidence="1" key="1">
    <citation type="journal article" date="2014" name="Int. J. Syst. Evol. Microbiol.">
        <title>Complete genome sequence of Corynebacterium casei LMG S-19264T (=DSM 44701T), isolated from a smear-ripened cheese.</title>
        <authorList>
            <consortium name="US DOE Joint Genome Institute (JGI-PGF)"/>
            <person name="Walter F."/>
            <person name="Albersmeier A."/>
            <person name="Kalinowski J."/>
            <person name="Ruckert C."/>
        </authorList>
    </citation>
    <scope>NUCLEOTIDE SEQUENCE</scope>
    <source>
        <strain evidence="1">CGMCC 4.7430</strain>
    </source>
</reference>
<evidence type="ECO:0000313" key="2">
    <source>
        <dbReference type="Proteomes" id="UP000660745"/>
    </source>
</evidence>
<dbReference type="Proteomes" id="UP000660745">
    <property type="component" value="Unassembled WGS sequence"/>
</dbReference>
<organism evidence="1 2">
    <name type="scientific">Nonomuraea glycinis</name>
    <dbReference type="NCBI Taxonomy" id="2047744"/>
    <lineage>
        <taxon>Bacteria</taxon>
        <taxon>Bacillati</taxon>
        <taxon>Actinomycetota</taxon>
        <taxon>Actinomycetes</taxon>
        <taxon>Streptosporangiales</taxon>
        <taxon>Streptosporangiaceae</taxon>
        <taxon>Nonomuraea</taxon>
    </lineage>
</organism>
<dbReference type="RefSeq" id="WP_189137608.1">
    <property type="nucleotide sequence ID" value="NZ_BMNK01000002.1"/>
</dbReference>
<accession>A0A918E346</accession>
<protein>
    <submittedName>
        <fullName evidence="1">Uncharacterized protein</fullName>
    </submittedName>
</protein>
<dbReference type="EMBL" id="BMNK01000002">
    <property type="protein sequence ID" value="GGP03235.1"/>
    <property type="molecule type" value="Genomic_DNA"/>
</dbReference>